<feature type="domain" description="Dienelactone hydrolase" evidence="3">
    <location>
        <begin position="49"/>
        <end position="300"/>
    </location>
</feature>
<dbReference type="InterPro" id="IPR050261">
    <property type="entry name" value="FrsA_esterase"/>
</dbReference>
<evidence type="ECO:0000313" key="5">
    <source>
        <dbReference type="Proteomes" id="UP000761264"/>
    </source>
</evidence>
<dbReference type="GO" id="GO:0052689">
    <property type="term" value="F:carboxylic ester hydrolase activity"/>
    <property type="evidence" value="ECO:0007669"/>
    <property type="project" value="UniProtKB-ARBA"/>
</dbReference>
<feature type="region of interest" description="Disordered" evidence="2">
    <location>
        <begin position="259"/>
        <end position="279"/>
    </location>
</feature>
<sequence>MTARPEWASSQISAAAFVAALAFGCAGQGIVSAEERVRFPSLDAETALTAFLFKPSGQPPFPAIVLLHGCSGLGPGGGIAATYSAWTRVLTARGYVVLLVDSAGSRGFGETCGRSSSRTVMYRDRPKDAYGALTFLQVQSFVQSDRIGLLGWSQGGGIVLLSVVTESIGRPRPPPLYDFKAAAAFYPSACSAERQSEPYTKVTTGSWKTEIPLLVLQGTADNWTPAAPCAAFIDGLRQRGQPVEIRLYPGALHSFDAPNLARRERPRNRKPGGVVPLVGTDPAAREDALRRVPAFFDHYLID</sequence>
<comment type="caution">
    <text evidence="4">The sequence shown here is derived from an EMBL/GenBank/DDBJ whole genome shotgun (WGS) entry which is preliminary data.</text>
</comment>
<keyword evidence="1" id="KW-0378">Hydrolase</keyword>
<dbReference type="Gene3D" id="3.40.50.1820">
    <property type="entry name" value="alpha/beta hydrolase"/>
    <property type="match status" value="1"/>
</dbReference>
<dbReference type="PROSITE" id="PS51257">
    <property type="entry name" value="PROKAR_LIPOPROTEIN"/>
    <property type="match status" value="1"/>
</dbReference>
<gene>
    <name evidence="4" type="ORF">HBA54_15475</name>
</gene>
<evidence type="ECO:0000256" key="2">
    <source>
        <dbReference type="SAM" id="MobiDB-lite"/>
    </source>
</evidence>
<keyword evidence="5" id="KW-1185">Reference proteome</keyword>
<organism evidence="4 5">
    <name type="scientific">Pelagibius litoralis</name>
    <dbReference type="NCBI Taxonomy" id="374515"/>
    <lineage>
        <taxon>Bacteria</taxon>
        <taxon>Pseudomonadati</taxon>
        <taxon>Pseudomonadota</taxon>
        <taxon>Alphaproteobacteria</taxon>
        <taxon>Rhodospirillales</taxon>
        <taxon>Rhodovibrionaceae</taxon>
        <taxon>Pelagibius</taxon>
    </lineage>
</organism>
<dbReference type="RefSeq" id="WP_167226160.1">
    <property type="nucleotide sequence ID" value="NZ_JAAQPH010000011.1"/>
</dbReference>
<protein>
    <submittedName>
        <fullName evidence="4">Prolyl oligopeptidase family serine peptidase</fullName>
    </submittedName>
</protein>
<name>A0A967KAS3_9PROT</name>
<dbReference type="InterPro" id="IPR029058">
    <property type="entry name" value="AB_hydrolase_fold"/>
</dbReference>
<evidence type="ECO:0000313" key="4">
    <source>
        <dbReference type="EMBL" id="NIA70004.1"/>
    </source>
</evidence>
<dbReference type="PANTHER" id="PTHR22946:SF9">
    <property type="entry name" value="POLYKETIDE TRANSFERASE AF380"/>
    <property type="match status" value="1"/>
</dbReference>
<dbReference type="PANTHER" id="PTHR22946">
    <property type="entry name" value="DIENELACTONE HYDROLASE DOMAIN-CONTAINING PROTEIN-RELATED"/>
    <property type="match status" value="1"/>
</dbReference>
<dbReference type="EMBL" id="JAAQPH010000011">
    <property type="protein sequence ID" value="NIA70004.1"/>
    <property type="molecule type" value="Genomic_DNA"/>
</dbReference>
<dbReference type="Pfam" id="PF01738">
    <property type="entry name" value="DLH"/>
    <property type="match status" value="1"/>
</dbReference>
<dbReference type="AlphaFoldDB" id="A0A967KAS3"/>
<reference evidence="4" key="1">
    <citation type="submission" date="2020-03" db="EMBL/GenBank/DDBJ databases">
        <title>Genome of Pelagibius litoralis DSM 21314T.</title>
        <authorList>
            <person name="Wang G."/>
        </authorList>
    </citation>
    <scope>NUCLEOTIDE SEQUENCE</scope>
    <source>
        <strain evidence="4">DSM 21314</strain>
    </source>
</reference>
<dbReference type="Proteomes" id="UP000761264">
    <property type="component" value="Unassembled WGS sequence"/>
</dbReference>
<dbReference type="InterPro" id="IPR002925">
    <property type="entry name" value="Dienelactn_hydro"/>
</dbReference>
<proteinExistence type="predicted"/>
<evidence type="ECO:0000259" key="3">
    <source>
        <dbReference type="Pfam" id="PF01738"/>
    </source>
</evidence>
<evidence type="ECO:0000256" key="1">
    <source>
        <dbReference type="ARBA" id="ARBA00022801"/>
    </source>
</evidence>
<accession>A0A967KAS3</accession>
<dbReference type="SUPFAM" id="SSF53474">
    <property type="entry name" value="alpha/beta-Hydrolases"/>
    <property type="match status" value="1"/>
</dbReference>